<proteinExistence type="inferred from homology"/>
<accession>A0ABS4JRL9</accession>
<evidence type="ECO:0000256" key="3">
    <source>
        <dbReference type="ARBA" id="ARBA00022448"/>
    </source>
</evidence>
<dbReference type="RefSeq" id="WP_209466306.1">
    <property type="nucleotide sequence ID" value="NZ_JAGGLG010000010.1"/>
</dbReference>
<dbReference type="CDD" id="cd01879">
    <property type="entry name" value="FeoB"/>
    <property type="match status" value="1"/>
</dbReference>
<dbReference type="InterPro" id="IPR011640">
    <property type="entry name" value="Fe2_transport_prot_B_C"/>
</dbReference>
<name>A0ABS4JRL9_9FIRM</name>
<keyword evidence="10" id="KW-0406">Ion transport</keyword>
<dbReference type="EMBL" id="JAGGLG010000010">
    <property type="protein sequence ID" value="MBP2018172.1"/>
    <property type="molecule type" value="Genomic_DNA"/>
</dbReference>
<feature type="transmembrane region" description="Helical" evidence="14">
    <location>
        <begin position="594"/>
        <end position="613"/>
    </location>
</feature>
<evidence type="ECO:0000256" key="10">
    <source>
        <dbReference type="ARBA" id="ARBA00023065"/>
    </source>
</evidence>
<dbReference type="Pfam" id="PF07670">
    <property type="entry name" value="Gate"/>
    <property type="match status" value="2"/>
</dbReference>
<dbReference type="Pfam" id="PF02421">
    <property type="entry name" value="FeoB_N"/>
    <property type="match status" value="1"/>
</dbReference>
<dbReference type="InterPro" id="IPR027417">
    <property type="entry name" value="P-loop_NTPase"/>
</dbReference>
<dbReference type="PROSITE" id="PS51711">
    <property type="entry name" value="G_FEOB"/>
    <property type="match status" value="1"/>
</dbReference>
<comment type="function">
    <text evidence="1 14">Probable transporter of a GTP-driven Fe(2+) uptake system.</text>
</comment>
<evidence type="ECO:0000256" key="9">
    <source>
        <dbReference type="ARBA" id="ARBA00023004"/>
    </source>
</evidence>
<dbReference type="SUPFAM" id="SSF52540">
    <property type="entry name" value="P-loop containing nucleoside triphosphate hydrolases"/>
    <property type="match status" value="1"/>
</dbReference>
<feature type="domain" description="FeoB-type G" evidence="15">
    <location>
        <begin position="19"/>
        <end position="175"/>
    </location>
</feature>
<evidence type="ECO:0000259" key="15">
    <source>
        <dbReference type="PROSITE" id="PS51711"/>
    </source>
</evidence>
<evidence type="ECO:0000256" key="14">
    <source>
        <dbReference type="RuleBase" id="RU362098"/>
    </source>
</evidence>
<evidence type="ECO:0000256" key="6">
    <source>
        <dbReference type="ARBA" id="ARBA00022692"/>
    </source>
</evidence>
<feature type="transmembrane region" description="Helical" evidence="14">
    <location>
        <begin position="256"/>
        <end position="276"/>
    </location>
</feature>
<dbReference type="InterPro" id="IPR050860">
    <property type="entry name" value="FeoB_GTPase"/>
</dbReference>
<dbReference type="InterPro" id="IPR030389">
    <property type="entry name" value="G_FEOB_dom"/>
</dbReference>
<keyword evidence="4" id="KW-1003">Cell membrane</keyword>
<keyword evidence="17" id="KW-1185">Reference proteome</keyword>
<evidence type="ECO:0000256" key="1">
    <source>
        <dbReference type="ARBA" id="ARBA00003926"/>
    </source>
</evidence>
<dbReference type="NCBIfam" id="TIGR00231">
    <property type="entry name" value="small_GTP"/>
    <property type="match status" value="1"/>
</dbReference>
<dbReference type="Pfam" id="PF07664">
    <property type="entry name" value="FeoB_C"/>
    <property type="match status" value="1"/>
</dbReference>
<keyword evidence="7" id="KW-0547">Nucleotide-binding</keyword>
<dbReference type="InterPro" id="IPR003373">
    <property type="entry name" value="Fe2_transport_prot-B"/>
</dbReference>
<comment type="subcellular location">
    <subcellularLocation>
        <location evidence="2 14">Cell membrane</location>
        <topology evidence="2 14">Multi-pass membrane protein</topology>
    </subcellularLocation>
</comment>
<keyword evidence="5 14" id="KW-0410">Iron transport</keyword>
<organism evidence="16 17">
    <name type="scientific">Symbiobacterium terraclitae</name>
    <dbReference type="NCBI Taxonomy" id="557451"/>
    <lineage>
        <taxon>Bacteria</taxon>
        <taxon>Bacillati</taxon>
        <taxon>Bacillota</taxon>
        <taxon>Clostridia</taxon>
        <taxon>Eubacteriales</taxon>
        <taxon>Symbiobacteriaceae</taxon>
        <taxon>Symbiobacterium</taxon>
    </lineage>
</organism>
<feature type="transmembrane region" description="Helical" evidence="14">
    <location>
        <begin position="403"/>
        <end position="425"/>
    </location>
</feature>
<evidence type="ECO:0000256" key="8">
    <source>
        <dbReference type="ARBA" id="ARBA00022989"/>
    </source>
</evidence>
<evidence type="ECO:0000256" key="5">
    <source>
        <dbReference type="ARBA" id="ARBA00022496"/>
    </source>
</evidence>
<protein>
    <recommendedName>
        <fullName evidence="13 14">Ferrous iron transport protein B</fullName>
    </recommendedName>
</protein>
<evidence type="ECO:0000256" key="4">
    <source>
        <dbReference type="ARBA" id="ARBA00022475"/>
    </source>
</evidence>
<evidence type="ECO:0000256" key="12">
    <source>
        <dbReference type="ARBA" id="ARBA00023136"/>
    </source>
</evidence>
<keyword evidence="6 14" id="KW-0812">Transmembrane</keyword>
<comment type="similarity">
    <text evidence="14">Belongs to the TRAFAC class TrmE-Era-EngA-EngB-Septin-like GTPase superfamily. FeoB GTPase (TC 9.A.8) family.</text>
</comment>
<keyword evidence="12 14" id="KW-0472">Membrane</keyword>
<evidence type="ECO:0000256" key="11">
    <source>
        <dbReference type="ARBA" id="ARBA00023134"/>
    </source>
</evidence>
<gene>
    <name evidence="16" type="ORF">J2Z79_001571</name>
</gene>
<feature type="transmembrane region" description="Helical" evidence="14">
    <location>
        <begin position="374"/>
        <end position="391"/>
    </location>
</feature>
<evidence type="ECO:0000256" key="7">
    <source>
        <dbReference type="ARBA" id="ARBA00022741"/>
    </source>
</evidence>
<keyword evidence="11 14" id="KW-0342">GTP-binding</keyword>
<dbReference type="InterPro" id="IPR011642">
    <property type="entry name" value="Gate_dom"/>
</dbReference>
<dbReference type="PANTHER" id="PTHR43185:SF1">
    <property type="entry name" value="FE(2+) TRANSPORTER FEOB"/>
    <property type="match status" value="1"/>
</dbReference>
<feature type="transmembrane region" description="Helical" evidence="14">
    <location>
        <begin position="431"/>
        <end position="451"/>
    </location>
</feature>
<feature type="transmembrane region" description="Helical" evidence="14">
    <location>
        <begin position="561"/>
        <end position="582"/>
    </location>
</feature>
<evidence type="ECO:0000313" key="17">
    <source>
        <dbReference type="Proteomes" id="UP001519289"/>
    </source>
</evidence>
<dbReference type="InterPro" id="IPR006073">
    <property type="entry name" value="GTP-bd"/>
</dbReference>
<dbReference type="Proteomes" id="UP001519289">
    <property type="component" value="Unassembled WGS sequence"/>
</dbReference>
<keyword evidence="8 14" id="KW-1133">Transmembrane helix</keyword>
<comment type="caution">
    <text evidence="16">The sequence shown here is derived from an EMBL/GenBank/DDBJ whole genome shotgun (WGS) entry which is preliminary data.</text>
</comment>
<sequence>MTQPHCHGSSATAAIPTQAKRVVLVGNPNVGKSAVFHGLTGVYVEVSNYPGTTVDIASGRMGDVGIFDTPGVYGVSAFNEEERVARDMILQADAIINVVDAAHLDRDLFLTLQIIDMGFPVVVALNLMDEARANGMEIDVTRLSAELGVEVIPTVAVRGEGIAELKAAVARVRRGIPTPEVAERMPGDLPPADAVMWLEDDPAICERLGRPGPGLREEMYRARRRRADEIAERVVRETSSGASLSTRLGRLTLHPLGGLLVLAGFLYLMYQVLGVWVAQDVVGITEEVWMGEYYVPWITALVGRFVQPESFLGEILIGEFGLLTMTVSYLLGLLLPLVLGFYLFLSVAEDSGYLPRIAVLVDRLMTKVGLNGRAIIPTILGFGCVTMATVTTRLMGTQRERTIATFLLSLAIPCSAQLAVITVMLAPLGPVYIATFIVLLLLVYGVTGMLLNRVLPGSSSDLLIDLPPLRLPRIKNVLQKTYLKTKGFISEAWMFFAGGALLISILQQTGALAAMEGFLAPITEGWLGLPRAAAQAFIMGFVRRDFGAAGLYDMALTPHQTMVAVVTITLFTPCIASILIMFKERGRRQGAAMWLGDVALAILLGGIFHRVLIW</sequence>
<keyword evidence="3 14" id="KW-0813">Transport</keyword>
<feature type="transmembrane region" description="Helical" evidence="14">
    <location>
        <begin position="327"/>
        <end position="345"/>
    </location>
</feature>
<dbReference type="PRINTS" id="PR00326">
    <property type="entry name" value="GTP1OBG"/>
</dbReference>
<evidence type="ECO:0000256" key="2">
    <source>
        <dbReference type="ARBA" id="ARBA00004651"/>
    </source>
</evidence>
<feature type="transmembrane region" description="Helical" evidence="14">
    <location>
        <begin position="488"/>
        <end position="506"/>
    </location>
</feature>
<dbReference type="PANTHER" id="PTHR43185">
    <property type="entry name" value="FERROUS IRON TRANSPORT PROTEIN B"/>
    <property type="match status" value="1"/>
</dbReference>
<keyword evidence="9 14" id="KW-0408">Iron</keyword>
<dbReference type="InterPro" id="IPR005225">
    <property type="entry name" value="Small_GTP-bd"/>
</dbReference>
<evidence type="ECO:0000256" key="13">
    <source>
        <dbReference type="NCBIfam" id="TIGR00437"/>
    </source>
</evidence>
<dbReference type="NCBIfam" id="TIGR00437">
    <property type="entry name" value="feoB"/>
    <property type="match status" value="1"/>
</dbReference>
<evidence type="ECO:0000313" key="16">
    <source>
        <dbReference type="EMBL" id="MBP2018172.1"/>
    </source>
</evidence>
<dbReference type="Gene3D" id="3.40.50.300">
    <property type="entry name" value="P-loop containing nucleotide triphosphate hydrolases"/>
    <property type="match status" value="1"/>
</dbReference>
<reference evidence="16 17" key="1">
    <citation type="submission" date="2021-03" db="EMBL/GenBank/DDBJ databases">
        <title>Genomic Encyclopedia of Type Strains, Phase IV (KMG-IV): sequencing the most valuable type-strain genomes for metagenomic binning, comparative biology and taxonomic classification.</title>
        <authorList>
            <person name="Goeker M."/>
        </authorList>
    </citation>
    <scope>NUCLEOTIDE SEQUENCE [LARGE SCALE GENOMIC DNA]</scope>
    <source>
        <strain evidence="16 17">DSM 27138</strain>
    </source>
</reference>